<evidence type="ECO:0000256" key="3">
    <source>
        <dbReference type="ARBA" id="ARBA00022448"/>
    </source>
</evidence>
<keyword evidence="10 16" id="KW-0798">TonB box</keyword>
<evidence type="ECO:0000256" key="4">
    <source>
        <dbReference type="ARBA" id="ARBA00022452"/>
    </source>
</evidence>
<evidence type="ECO:0000256" key="8">
    <source>
        <dbReference type="ARBA" id="ARBA00023004"/>
    </source>
</evidence>
<evidence type="ECO:0000256" key="1">
    <source>
        <dbReference type="ARBA" id="ARBA00004571"/>
    </source>
</evidence>
<evidence type="ECO:0000256" key="5">
    <source>
        <dbReference type="ARBA" id="ARBA00022496"/>
    </source>
</evidence>
<dbReference type="EMBL" id="PYLZ01000004">
    <property type="protein sequence ID" value="PSW24848.1"/>
    <property type="molecule type" value="Genomic_DNA"/>
</dbReference>
<comment type="similarity">
    <text evidence="2 14 16">Belongs to the TonB-dependent receptor family.</text>
</comment>
<evidence type="ECO:0000256" key="14">
    <source>
        <dbReference type="PROSITE-ProRule" id="PRU01360"/>
    </source>
</evidence>
<keyword evidence="5" id="KW-0410">Iron transport</keyword>
<evidence type="ECO:0000313" key="21">
    <source>
        <dbReference type="Proteomes" id="UP000240481"/>
    </source>
</evidence>
<sequence length="686" mass="76189">MPSHKNNNQSHKCSSTSFRQSMPLSTLSFSIAAALFCQPAFADDQQDVTSHMEEVVVWGTKVSSSSEYLGDEDISVKQADHLSDLLRDIPGVDVGGTHSVNQRINIRGFNETDLDIRLDGASQYANMFHHIGNLTLNPDIIKAVDIQVGANSVVNGGLGGAVHFETKNAKDLLRPDEQYGARVFGGYASNDAQQGSTTVYGQLTDTIDAMLYGYMIKRGNFKDGEGKETIGAEGKVNNILAKLGWEPTDKQRFELTYDRYRDKGDYSPRPDMSGGANTSLSKTTLIPTQYDRDTLTLNHRYNHNEAFSIKSSLYRNTIDLERDESAIPGRWPSNRRSVNTAINTNTGARVTATSELTLSSIDNRFTYGVDYNQQKSKSQYGAGSALSEKGTASAVFLQNRFQFTEAFSMTPGIRYDHFKRDAFTSNTSFSDVTWALAADYVLNEHVTFFASTRSLFKAPQLLESFIKYQEVAYLADDIKAETGLNTQGGAKFSYDIGQHSFASNLTVFKTDLKDHLETGYNRAKRQYDIYNNGDAEIKGFEASIFYGYDAFSSKLSYAKSDNKNTTNNTPILDGNKRSTDMGDSINLSLDYTIYDLDLYLGWRSQFVLEEDNVMTGTAVKDAYNVHNLFAQWAPHQVDGLVMTFGVDNLFDAQYASHASRTGSARGIDLTDNEPGRNIKVSAAYQF</sequence>
<evidence type="ECO:0000259" key="18">
    <source>
        <dbReference type="Pfam" id="PF00593"/>
    </source>
</evidence>
<evidence type="ECO:0000256" key="9">
    <source>
        <dbReference type="ARBA" id="ARBA00023065"/>
    </source>
</evidence>
<name>A0A2T3P7Y4_9GAMM</name>
<feature type="short sequence motif" description="TonB C-terminal box" evidence="15">
    <location>
        <begin position="669"/>
        <end position="686"/>
    </location>
</feature>
<evidence type="ECO:0000256" key="11">
    <source>
        <dbReference type="ARBA" id="ARBA00023136"/>
    </source>
</evidence>
<organism evidence="20 21">
    <name type="scientific">Photobacterium swingsii</name>
    <dbReference type="NCBI Taxonomy" id="680026"/>
    <lineage>
        <taxon>Bacteria</taxon>
        <taxon>Pseudomonadati</taxon>
        <taxon>Pseudomonadota</taxon>
        <taxon>Gammaproteobacteria</taxon>
        <taxon>Vibrionales</taxon>
        <taxon>Vibrionaceae</taxon>
        <taxon>Photobacterium</taxon>
    </lineage>
</organism>
<dbReference type="PANTHER" id="PTHR30069:SF41">
    <property type="entry name" value="HEME_HEMOPEXIN UTILIZATION PROTEIN C"/>
    <property type="match status" value="1"/>
</dbReference>
<keyword evidence="21" id="KW-1185">Reference proteome</keyword>
<dbReference type="Pfam" id="PF00593">
    <property type="entry name" value="TonB_dep_Rec_b-barrel"/>
    <property type="match status" value="1"/>
</dbReference>
<evidence type="ECO:0000256" key="7">
    <source>
        <dbReference type="ARBA" id="ARBA00022729"/>
    </source>
</evidence>
<dbReference type="InterPro" id="IPR012910">
    <property type="entry name" value="Plug_dom"/>
</dbReference>
<keyword evidence="4 14" id="KW-1134">Transmembrane beta strand</keyword>
<keyword evidence="11 14" id="KW-0472">Membrane</keyword>
<dbReference type="PROSITE" id="PS52016">
    <property type="entry name" value="TONB_DEPENDENT_REC_3"/>
    <property type="match status" value="1"/>
</dbReference>
<dbReference type="InterPro" id="IPR036942">
    <property type="entry name" value="Beta-barrel_TonB_sf"/>
</dbReference>
<dbReference type="InterPro" id="IPR010105">
    <property type="entry name" value="TonB_sidphr_rcpt"/>
</dbReference>
<evidence type="ECO:0000256" key="12">
    <source>
        <dbReference type="ARBA" id="ARBA00023170"/>
    </source>
</evidence>
<evidence type="ECO:0000256" key="13">
    <source>
        <dbReference type="ARBA" id="ARBA00023237"/>
    </source>
</evidence>
<feature type="chain" id="PRO_5015681558" evidence="17">
    <location>
        <begin position="43"/>
        <end position="686"/>
    </location>
</feature>
<dbReference type="GO" id="GO:0015344">
    <property type="term" value="F:siderophore uptake transmembrane transporter activity"/>
    <property type="evidence" value="ECO:0007669"/>
    <property type="project" value="TreeGrafter"/>
</dbReference>
<keyword evidence="9" id="KW-0406">Ion transport</keyword>
<dbReference type="CDD" id="cd01347">
    <property type="entry name" value="ligand_gated_channel"/>
    <property type="match status" value="1"/>
</dbReference>
<dbReference type="Pfam" id="PF07715">
    <property type="entry name" value="Plug"/>
    <property type="match status" value="1"/>
</dbReference>
<keyword evidence="7 17" id="KW-0732">Signal</keyword>
<dbReference type="Gene3D" id="2.170.130.10">
    <property type="entry name" value="TonB-dependent receptor, plug domain"/>
    <property type="match status" value="1"/>
</dbReference>
<dbReference type="InterPro" id="IPR010917">
    <property type="entry name" value="TonB_rcpt_CS"/>
</dbReference>
<dbReference type="OrthoDB" id="9760494at2"/>
<accession>A0A2T3P7Y4</accession>
<evidence type="ECO:0000256" key="17">
    <source>
        <dbReference type="SAM" id="SignalP"/>
    </source>
</evidence>
<evidence type="ECO:0000256" key="15">
    <source>
        <dbReference type="PROSITE-ProRule" id="PRU10144"/>
    </source>
</evidence>
<keyword evidence="3 14" id="KW-0813">Transport</keyword>
<dbReference type="InterPro" id="IPR000531">
    <property type="entry name" value="Beta-barrel_TonB"/>
</dbReference>
<gene>
    <name evidence="20" type="ORF">C9I94_08525</name>
</gene>
<dbReference type="Proteomes" id="UP000240481">
    <property type="component" value="Unassembled WGS sequence"/>
</dbReference>
<dbReference type="Gene3D" id="2.40.170.20">
    <property type="entry name" value="TonB-dependent receptor, beta-barrel domain"/>
    <property type="match status" value="1"/>
</dbReference>
<protein>
    <submittedName>
        <fullName evidence="20">TonB-dependent siderophore receptor</fullName>
    </submittedName>
</protein>
<comment type="subcellular location">
    <subcellularLocation>
        <location evidence="1 14">Cell outer membrane</location>
        <topology evidence="1 14">Multi-pass membrane protein</topology>
    </subcellularLocation>
</comment>
<dbReference type="GO" id="GO:0044718">
    <property type="term" value="P:siderophore transmembrane transport"/>
    <property type="evidence" value="ECO:0007669"/>
    <property type="project" value="TreeGrafter"/>
</dbReference>
<reference evidence="20 21" key="1">
    <citation type="submission" date="2018-01" db="EMBL/GenBank/DDBJ databases">
        <title>Whole genome sequencing of Histamine producing bacteria.</title>
        <authorList>
            <person name="Butler K."/>
        </authorList>
    </citation>
    <scope>NUCLEOTIDE SEQUENCE [LARGE SCALE GENOMIC DNA]</scope>
    <source>
        <strain evidence="20 21">DSM 24669</strain>
    </source>
</reference>
<evidence type="ECO:0000259" key="19">
    <source>
        <dbReference type="Pfam" id="PF07715"/>
    </source>
</evidence>
<evidence type="ECO:0000256" key="10">
    <source>
        <dbReference type="ARBA" id="ARBA00023077"/>
    </source>
</evidence>
<dbReference type="NCBIfam" id="TIGR01783">
    <property type="entry name" value="TonB-siderophor"/>
    <property type="match status" value="1"/>
</dbReference>
<feature type="domain" description="TonB-dependent receptor-like beta-barrel" evidence="18">
    <location>
        <begin position="247"/>
        <end position="649"/>
    </location>
</feature>
<keyword evidence="8" id="KW-0408">Iron</keyword>
<keyword evidence="12 20" id="KW-0675">Receptor</keyword>
<dbReference type="InterPro" id="IPR039426">
    <property type="entry name" value="TonB-dep_rcpt-like"/>
</dbReference>
<evidence type="ECO:0000256" key="16">
    <source>
        <dbReference type="RuleBase" id="RU003357"/>
    </source>
</evidence>
<evidence type="ECO:0000256" key="2">
    <source>
        <dbReference type="ARBA" id="ARBA00009810"/>
    </source>
</evidence>
<keyword evidence="13 14" id="KW-0998">Cell outer membrane</keyword>
<keyword evidence="6 14" id="KW-0812">Transmembrane</keyword>
<proteinExistence type="inferred from homology"/>
<dbReference type="PANTHER" id="PTHR30069">
    <property type="entry name" value="TONB-DEPENDENT OUTER MEMBRANE RECEPTOR"/>
    <property type="match status" value="1"/>
</dbReference>
<dbReference type="GO" id="GO:0038023">
    <property type="term" value="F:signaling receptor activity"/>
    <property type="evidence" value="ECO:0007669"/>
    <property type="project" value="InterPro"/>
</dbReference>
<dbReference type="GO" id="GO:0009279">
    <property type="term" value="C:cell outer membrane"/>
    <property type="evidence" value="ECO:0007669"/>
    <property type="project" value="UniProtKB-SubCell"/>
</dbReference>
<dbReference type="InterPro" id="IPR037066">
    <property type="entry name" value="Plug_dom_sf"/>
</dbReference>
<evidence type="ECO:0000313" key="20">
    <source>
        <dbReference type="EMBL" id="PSW24848.1"/>
    </source>
</evidence>
<dbReference type="AlphaFoldDB" id="A0A2T3P7Y4"/>
<dbReference type="PROSITE" id="PS01156">
    <property type="entry name" value="TONB_DEPENDENT_REC_2"/>
    <property type="match status" value="1"/>
</dbReference>
<comment type="caution">
    <text evidence="20">The sequence shown here is derived from an EMBL/GenBank/DDBJ whole genome shotgun (WGS) entry which is preliminary data.</text>
</comment>
<feature type="signal peptide" evidence="17">
    <location>
        <begin position="1"/>
        <end position="42"/>
    </location>
</feature>
<feature type="domain" description="TonB-dependent receptor plug" evidence="19">
    <location>
        <begin position="62"/>
        <end position="159"/>
    </location>
</feature>
<dbReference type="SUPFAM" id="SSF56935">
    <property type="entry name" value="Porins"/>
    <property type="match status" value="1"/>
</dbReference>
<evidence type="ECO:0000256" key="6">
    <source>
        <dbReference type="ARBA" id="ARBA00022692"/>
    </source>
</evidence>